<dbReference type="EMBL" id="AP005864">
    <property type="protein sequence ID" value="BAD46482.1"/>
    <property type="molecule type" value="Genomic_DNA"/>
</dbReference>
<gene>
    <name evidence="2" type="ORF">OsJ_30054</name>
    <name evidence="1" type="ORF">OSJNBa0047P18.10</name>
</gene>
<dbReference type="EMBL" id="CM000146">
    <property type="protein sequence ID" value="EAZ45406.1"/>
    <property type="molecule type" value="Genomic_DNA"/>
</dbReference>
<reference evidence="3" key="2">
    <citation type="journal article" date="2005" name="Nature">
        <title>The map-based sequence of the rice genome.</title>
        <authorList>
            <consortium name="International rice genome sequencing project (IRGSP)"/>
            <person name="Matsumoto T."/>
            <person name="Wu J."/>
            <person name="Kanamori H."/>
            <person name="Katayose Y."/>
            <person name="Fujisawa M."/>
            <person name="Namiki N."/>
            <person name="Mizuno H."/>
            <person name="Yamamoto K."/>
            <person name="Antonio B.A."/>
            <person name="Baba T."/>
            <person name="Sakata K."/>
            <person name="Nagamura Y."/>
            <person name="Aoki H."/>
            <person name="Arikawa K."/>
            <person name="Arita K."/>
            <person name="Bito T."/>
            <person name="Chiden Y."/>
            <person name="Fujitsuka N."/>
            <person name="Fukunaka R."/>
            <person name="Hamada M."/>
            <person name="Harada C."/>
            <person name="Hayashi A."/>
            <person name="Hijishita S."/>
            <person name="Honda M."/>
            <person name="Hosokawa S."/>
            <person name="Ichikawa Y."/>
            <person name="Idonuma A."/>
            <person name="Iijima M."/>
            <person name="Ikeda M."/>
            <person name="Ikeno M."/>
            <person name="Ito K."/>
            <person name="Ito S."/>
            <person name="Ito T."/>
            <person name="Ito Y."/>
            <person name="Ito Y."/>
            <person name="Iwabuchi A."/>
            <person name="Kamiya K."/>
            <person name="Karasawa W."/>
            <person name="Kurita K."/>
            <person name="Katagiri S."/>
            <person name="Kikuta A."/>
            <person name="Kobayashi H."/>
            <person name="Kobayashi N."/>
            <person name="Machita K."/>
            <person name="Maehara T."/>
            <person name="Masukawa M."/>
            <person name="Mizubayashi T."/>
            <person name="Mukai Y."/>
            <person name="Nagasaki H."/>
            <person name="Nagata Y."/>
            <person name="Naito S."/>
            <person name="Nakashima M."/>
            <person name="Nakama Y."/>
            <person name="Nakamichi Y."/>
            <person name="Nakamura M."/>
            <person name="Meguro A."/>
            <person name="Negishi M."/>
            <person name="Ohta I."/>
            <person name="Ohta T."/>
            <person name="Okamoto M."/>
            <person name="Ono N."/>
            <person name="Saji S."/>
            <person name="Sakaguchi M."/>
            <person name="Sakai K."/>
            <person name="Shibata M."/>
            <person name="Shimokawa T."/>
            <person name="Song J."/>
            <person name="Takazaki Y."/>
            <person name="Terasawa K."/>
            <person name="Tsugane M."/>
            <person name="Tsuji K."/>
            <person name="Ueda S."/>
            <person name="Waki K."/>
            <person name="Yamagata H."/>
            <person name="Yamamoto M."/>
            <person name="Yamamoto S."/>
            <person name="Yamane H."/>
            <person name="Yoshiki S."/>
            <person name="Yoshihara R."/>
            <person name="Yukawa K."/>
            <person name="Zhong H."/>
            <person name="Yano M."/>
            <person name="Yuan Q."/>
            <person name="Ouyang S."/>
            <person name="Liu J."/>
            <person name="Jones K.M."/>
            <person name="Gansberger K."/>
            <person name="Moffat K."/>
            <person name="Hill J."/>
            <person name="Bera J."/>
            <person name="Fadrosh D."/>
            <person name="Jin S."/>
            <person name="Johri S."/>
            <person name="Kim M."/>
            <person name="Overton L."/>
            <person name="Reardon M."/>
            <person name="Tsitrin T."/>
            <person name="Vuong H."/>
            <person name="Weaver B."/>
            <person name="Ciecko A."/>
            <person name="Tallon L."/>
            <person name="Jackson J."/>
            <person name="Pai G."/>
            <person name="Aken S.V."/>
            <person name="Utterback T."/>
            <person name="Reidmuller S."/>
            <person name="Feldblyum T."/>
            <person name="Hsiao J."/>
            <person name="Zismann V."/>
            <person name="Iobst S."/>
            <person name="de Vazeille A.R."/>
            <person name="Buell C.R."/>
            <person name="Ying K."/>
            <person name="Li Y."/>
            <person name="Lu T."/>
            <person name="Huang Y."/>
            <person name="Zhao Q."/>
            <person name="Feng Q."/>
            <person name="Zhang L."/>
            <person name="Zhu J."/>
            <person name="Weng Q."/>
            <person name="Mu J."/>
            <person name="Lu Y."/>
            <person name="Fan D."/>
            <person name="Liu Y."/>
            <person name="Guan J."/>
            <person name="Zhang Y."/>
            <person name="Yu S."/>
            <person name="Liu X."/>
            <person name="Zhang Y."/>
            <person name="Hong G."/>
            <person name="Han B."/>
            <person name="Choisne N."/>
            <person name="Demange N."/>
            <person name="Orjeda G."/>
            <person name="Samain S."/>
            <person name="Cattolico L."/>
            <person name="Pelletier E."/>
            <person name="Couloux A."/>
            <person name="Segurens B."/>
            <person name="Wincker P."/>
            <person name="D'Hont A."/>
            <person name="Scarpelli C."/>
            <person name="Weissenbach J."/>
            <person name="Salanoubat M."/>
            <person name="Quetier F."/>
            <person name="Yu Y."/>
            <person name="Kim H.R."/>
            <person name="Rambo T."/>
            <person name="Currie J."/>
            <person name="Collura K."/>
            <person name="Luo M."/>
            <person name="Yang T."/>
            <person name="Ammiraju J.S.S."/>
            <person name="Engler F."/>
            <person name="Soderlund C."/>
            <person name="Wing R.A."/>
            <person name="Palmer L.E."/>
            <person name="de la Bastide M."/>
            <person name="Spiegel L."/>
            <person name="Nascimento L."/>
            <person name="Zutavern T."/>
            <person name="O'Shaughnessy A."/>
            <person name="Dike S."/>
            <person name="Dedhia N."/>
            <person name="Preston R."/>
            <person name="Balija V."/>
            <person name="McCombie W.R."/>
            <person name="Chow T."/>
            <person name="Chen H."/>
            <person name="Chung M."/>
            <person name="Chen C."/>
            <person name="Shaw J."/>
            <person name="Wu H."/>
            <person name="Hsiao K."/>
            <person name="Chao Y."/>
            <person name="Chu M."/>
            <person name="Cheng C."/>
            <person name="Hour A."/>
            <person name="Lee P."/>
            <person name="Lin S."/>
            <person name="Lin Y."/>
            <person name="Liou J."/>
            <person name="Liu S."/>
            <person name="Hsing Y."/>
            <person name="Raghuvanshi S."/>
            <person name="Mohanty A."/>
            <person name="Bharti A.K."/>
            <person name="Gaur A."/>
            <person name="Gupta V."/>
            <person name="Kumar D."/>
            <person name="Ravi V."/>
            <person name="Vij S."/>
            <person name="Kapur A."/>
            <person name="Khurana P."/>
            <person name="Khurana P."/>
            <person name="Khurana J.P."/>
            <person name="Tyagi A.K."/>
            <person name="Gaikwad K."/>
            <person name="Singh A."/>
            <person name="Dalal V."/>
            <person name="Srivastava S."/>
            <person name="Dixit A."/>
            <person name="Pal A.K."/>
            <person name="Ghazi I.A."/>
            <person name="Yadav M."/>
            <person name="Pandit A."/>
            <person name="Bhargava A."/>
            <person name="Sureshbabu K."/>
            <person name="Batra K."/>
            <person name="Sharma T.R."/>
            <person name="Mohapatra T."/>
            <person name="Singh N.K."/>
            <person name="Messing J."/>
            <person name="Nelson A.B."/>
            <person name="Fuks G."/>
            <person name="Kavchok S."/>
            <person name="Keizer G."/>
            <person name="Linton E."/>
            <person name="Llaca V."/>
            <person name="Song R."/>
            <person name="Tanyolac B."/>
            <person name="Young S."/>
            <person name="Ho-Il K."/>
            <person name="Hahn J.H."/>
            <person name="Sangsakoo G."/>
            <person name="Vanavichit A."/>
            <person name="de Mattos Luiz.A.T."/>
            <person name="Zimmer P.D."/>
            <person name="Malone G."/>
            <person name="Dellagostin O."/>
            <person name="de Oliveira A.C."/>
            <person name="Bevan M."/>
            <person name="Bancroft I."/>
            <person name="Minx P."/>
            <person name="Cordum H."/>
            <person name="Wilson R."/>
            <person name="Cheng Z."/>
            <person name="Jin W."/>
            <person name="Jiang J."/>
            <person name="Leong S.A."/>
            <person name="Iwama H."/>
            <person name="Gojobori T."/>
            <person name="Itoh T."/>
            <person name="Niimura Y."/>
            <person name="Fujii Y."/>
            <person name="Habara T."/>
            <person name="Sakai H."/>
            <person name="Sato Y."/>
            <person name="Wilson G."/>
            <person name="Kumar K."/>
            <person name="McCouch S."/>
            <person name="Juretic N."/>
            <person name="Hoen D."/>
            <person name="Wright S."/>
            <person name="Bruskiewich R."/>
            <person name="Bureau T."/>
            <person name="Miyao A."/>
            <person name="Hirochika H."/>
            <person name="Nishikawa T."/>
            <person name="Kadowaki K."/>
            <person name="Sugiura M."/>
            <person name="Burr B."/>
            <person name="Sasaki T."/>
        </authorList>
    </citation>
    <scope>NUCLEOTIDE SEQUENCE [LARGE SCALE GENOMIC DNA]</scope>
    <source>
        <strain evidence="3">cv. Nipponbare</strain>
    </source>
</reference>
<dbReference type="AlphaFoldDB" id="Q651N5"/>
<name>Q651N5_ORYSJ</name>
<accession>A3C0R7</accession>
<dbReference type="Proteomes" id="UP000000763">
    <property type="component" value="Chromosome 9"/>
</dbReference>
<organism evidence="2">
    <name type="scientific">Oryza sativa subsp. japonica</name>
    <name type="common">Rice</name>
    <dbReference type="NCBI Taxonomy" id="39947"/>
    <lineage>
        <taxon>Eukaryota</taxon>
        <taxon>Viridiplantae</taxon>
        <taxon>Streptophyta</taxon>
        <taxon>Embryophyta</taxon>
        <taxon>Tracheophyta</taxon>
        <taxon>Spermatophyta</taxon>
        <taxon>Magnoliopsida</taxon>
        <taxon>Liliopsida</taxon>
        <taxon>Poales</taxon>
        <taxon>Poaceae</taxon>
        <taxon>BOP clade</taxon>
        <taxon>Oryzoideae</taxon>
        <taxon>Oryzeae</taxon>
        <taxon>Oryzinae</taxon>
        <taxon>Oryza</taxon>
        <taxon>Oryza sativa</taxon>
    </lineage>
</organism>
<reference evidence="2" key="3">
    <citation type="journal article" date="2005" name="PLoS Biol.">
        <title>The genomes of Oryza sativa: a history of duplications.</title>
        <authorList>
            <person name="Yu J."/>
            <person name="Wang J."/>
            <person name="Lin W."/>
            <person name="Li S."/>
            <person name="Li H."/>
            <person name="Zhou J."/>
            <person name="Ni P."/>
            <person name="Dong W."/>
            <person name="Hu S."/>
            <person name="Zeng C."/>
            <person name="Zhang J."/>
            <person name="Zhang Y."/>
            <person name="Li R."/>
            <person name="Xu Z."/>
            <person name="Li S."/>
            <person name="Li X."/>
            <person name="Zheng H."/>
            <person name="Cong L."/>
            <person name="Lin L."/>
            <person name="Yin J."/>
            <person name="Geng J."/>
            <person name="Li G."/>
            <person name="Shi J."/>
            <person name="Liu J."/>
            <person name="Lv H."/>
            <person name="Li J."/>
            <person name="Wang J."/>
            <person name="Deng Y."/>
            <person name="Ran L."/>
            <person name="Shi X."/>
            <person name="Wang X."/>
            <person name="Wu Q."/>
            <person name="Li C."/>
            <person name="Ren X."/>
            <person name="Wang J."/>
            <person name="Wang X."/>
            <person name="Li D."/>
            <person name="Liu D."/>
            <person name="Zhang X."/>
            <person name="Ji Z."/>
            <person name="Zhao W."/>
            <person name="Sun Y."/>
            <person name="Zhang Z."/>
            <person name="Bao J."/>
            <person name="Han Y."/>
            <person name="Dong L."/>
            <person name="Ji J."/>
            <person name="Chen P."/>
            <person name="Wu S."/>
            <person name="Liu J."/>
            <person name="Xiao Y."/>
            <person name="Bu D."/>
            <person name="Tan J."/>
            <person name="Yang L."/>
            <person name="Ye C."/>
            <person name="Zhang J."/>
            <person name="Xu J."/>
            <person name="Zhou Y."/>
            <person name="Yu Y."/>
            <person name="Zhang B."/>
            <person name="Zhuang S."/>
            <person name="Wei H."/>
            <person name="Liu B."/>
            <person name="Lei M."/>
            <person name="Yu H."/>
            <person name="Li Y."/>
            <person name="Xu H."/>
            <person name="Wei S."/>
            <person name="He X."/>
            <person name="Fang L."/>
            <person name="Zhang Z."/>
            <person name="Zhang Y."/>
            <person name="Huang X."/>
            <person name="Su Z."/>
            <person name="Tong W."/>
            <person name="Li J."/>
            <person name="Tong Z."/>
            <person name="Li S."/>
            <person name="Ye J."/>
            <person name="Wang L."/>
            <person name="Fang L."/>
            <person name="Lei T."/>
            <person name="Chen C."/>
            <person name="Chen H."/>
            <person name="Xu Z."/>
            <person name="Li H."/>
            <person name="Huang H."/>
            <person name="Zhang F."/>
            <person name="Xu H."/>
            <person name="Li N."/>
            <person name="Zhao C."/>
            <person name="Li S."/>
            <person name="Dong L."/>
            <person name="Huang Y."/>
            <person name="Li L."/>
            <person name="Xi Y."/>
            <person name="Qi Q."/>
            <person name="Li W."/>
            <person name="Zhang B."/>
            <person name="Hu W."/>
            <person name="Zhang Y."/>
            <person name="Tian X."/>
            <person name="Jiao Y."/>
            <person name="Liang X."/>
            <person name="Jin J."/>
            <person name="Gao L."/>
            <person name="Zheng W."/>
            <person name="Hao B."/>
            <person name="Liu S."/>
            <person name="Wang W."/>
            <person name="Yuan L."/>
            <person name="Cao M."/>
            <person name="McDermott J."/>
            <person name="Samudrala R."/>
            <person name="Wang J."/>
            <person name="Wong G.K."/>
            <person name="Yang H."/>
        </authorList>
    </citation>
    <scope>NUCLEOTIDE SEQUENCE [LARGE SCALE GENOMIC DNA]</scope>
</reference>
<reference evidence="3" key="4">
    <citation type="journal article" date="2008" name="Nucleic Acids Res.">
        <title>The rice annotation project database (RAP-DB): 2008 update.</title>
        <authorList>
            <consortium name="The rice annotation project (RAP)"/>
        </authorList>
    </citation>
    <scope>GENOME REANNOTATION</scope>
    <source>
        <strain evidence="3">cv. Nipponbare</strain>
    </source>
</reference>
<accession>Q651N5</accession>
<reference evidence="2" key="5">
    <citation type="submission" date="2008-12" db="EMBL/GenBank/DDBJ databases">
        <title>Improved gene annotation of the rice (Oryza sativa) genomes.</title>
        <authorList>
            <person name="Wang J."/>
            <person name="Li R."/>
            <person name="Fan W."/>
            <person name="Huang Q."/>
            <person name="Zhang J."/>
            <person name="Zhou Y."/>
            <person name="Hu Y."/>
            <person name="Zi S."/>
            <person name="Li J."/>
            <person name="Ni P."/>
            <person name="Zheng H."/>
            <person name="Zhang Y."/>
            <person name="Zhao M."/>
            <person name="Hao Q."/>
            <person name="McDermott J."/>
            <person name="Samudrala R."/>
            <person name="Kristiansen K."/>
            <person name="Wong G.K.-S."/>
        </authorList>
    </citation>
    <scope>NUCLEOTIDE SEQUENCE</scope>
</reference>
<sequence>MASMRLARWVAGPRTPTYFLSTNHYGSDIPTANPSTVLLQPRGSAYTLTVHRYYWSAISHSPLYPPLPPPNPEILILRFFIGIAICHSNEIWGRNLTDFEPLDPCQDSCIGFSPPTPAGSPSSPAPAIPQLRRVRV</sequence>
<protein>
    <submittedName>
        <fullName evidence="2">Uncharacterized protein</fullName>
    </submittedName>
</protein>
<reference evidence="1" key="1">
    <citation type="submission" date="2002-10" db="EMBL/GenBank/DDBJ databases">
        <title>Oryza sativa nipponbare(GA3) genomic DNA, chromosome 9, BAC clone:OSJNBa0047P18.</title>
        <authorList>
            <person name="Sasaki T."/>
            <person name="Matsumoto T."/>
            <person name="Katayose Y."/>
        </authorList>
    </citation>
    <scope>NUCLEOTIDE SEQUENCE</scope>
</reference>
<evidence type="ECO:0000313" key="3">
    <source>
        <dbReference type="Proteomes" id="UP000000763"/>
    </source>
</evidence>
<proteinExistence type="predicted"/>
<dbReference type="Proteomes" id="UP000007752">
    <property type="component" value="Chromosome 9"/>
</dbReference>
<evidence type="ECO:0000313" key="1">
    <source>
        <dbReference type="EMBL" id="BAD46482.1"/>
    </source>
</evidence>
<evidence type="ECO:0000313" key="2">
    <source>
        <dbReference type="EMBL" id="EAZ45406.1"/>
    </source>
</evidence>